<feature type="compositionally biased region" description="Basic and acidic residues" evidence="1">
    <location>
        <begin position="33"/>
        <end position="53"/>
    </location>
</feature>
<dbReference type="AlphaFoldDB" id="A0A9J6DVF5"/>
<evidence type="ECO:0000256" key="1">
    <source>
        <dbReference type="SAM" id="MobiDB-lite"/>
    </source>
</evidence>
<gene>
    <name evidence="3" type="ORF">HPB51_010772</name>
</gene>
<evidence type="ECO:0000313" key="3">
    <source>
        <dbReference type="EMBL" id="KAH8025688.1"/>
    </source>
</evidence>
<evidence type="ECO:0000256" key="2">
    <source>
        <dbReference type="SAM" id="Phobius"/>
    </source>
</evidence>
<proteinExistence type="predicted"/>
<feature type="region of interest" description="Disordered" evidence="1">
    <location>
        <begin position="1"/>
        <end position="89"/>
    </location>
</feature>
<keyword evidence="2" id="KW-0812">Transmembrane</keyword>
<evidence type="ECO:0000313" key="4">
    <source>
        <dbReference type="Proteomes" id="UP000821866"/>
    </source>
</evidence>
<reference evidence="3" key="1">
    <citation type="journal article" date="2020" name="Cell">
        <title>Large-Scale Comparative Analyses of Tick Genomes Elucidate Their Genetic Diversity and Vector Capacities.</title>
        <authorList>
            <consortium name="Tick Genome and Microbiome Consortium (TIGMIC)"/>
            <person name="Jia N."/>
            <person name="Wang J."/>
            <person name="Shi W."/>
            <person name="Du L."/>
            <person name="Sun Y."/>
            <person name="Zhan W."/>
            <person name="Jiang J.F."/>
            <person name="Wang Q."/>
            <person name="Zhang B."/>
            <person name="Ji P."/>
            <person name="Bell-Sakyi L."/>
            <person name="Cui X.M."/>
            <person name="Yuan T.T."/>
            <person name="Jiang B.G."/>
            <person name="Yang W.F."/>
            <person name="Lam T.T."/>
            <person name="Chang Q.C."/>
            <person name="Ding S.J."/>
            <person name="Wang X.J."/>
            <person name="Zhu J.G."/>
            <person name="Ruan X.D."/>
            <person name="Zhao L."/>
            <person name="Wei J.T."/>
            <person name="Ye R.Z."/>
            <person name="Que T.C."/>
            <person name="Du C.H."/>
            <person name="Zhou Y.H."/>
            <person name="Cheng J.X."/>
            <person name="Dai P.F."/>
            <person name="Guo W.B."/>
            <person name="Han X.H."/>
            <person name="Huang E.J."/>
            <person name="Li L.F."/>
            <person name="Wei W."/>
            <person name="Gao Y.C."/>
            <person name="Liu J.Z."/>
            <person name="Shao H.Z."/>
            <person name="Wang X."/>
            <person name="Wang C.C."/>
            <person name="Yang T.C."/>
            <person name="Huo Q.B."/>
            <person name="Li W."/>
            <person name="Chen H.Y."/>
            <person name="Chen S.E."/>
            <person name="Zhou L.G."/>
            <person name="Ni X.B."/>
            <person name="Tian J.H."/>
            <person name="Sheng Y."/>
            <person name="Liu T."/>
            <person name="Pan Y.S."/>
            <person name="Xia L.Y."/>
            <person name="Li J."/>
            <person name="Zhao F."/>
            <person name="Cao W.C."/>
        </authorList>
    </citation>
    <scope>NUCLEOTIDE SEQUENCE</scope>
    <source>
        <strain evidence="3">Rmic-2018</strain>
    </source>
</reference>
<sequence length="203" mass="22941">MAGPLCCQGQRATGPGRKWPREQLNPRARTPRRRDAEGGGEKRVREEEEERRAAGAARSAHTPFQSRRALCRSKHGRDRVSPGGKQNTAHQRACVARHRHQLCWVPRSLSCRCLPSQVCASPLTFFGNFFLSPVLFFLVWFRADGRPLADRVSARCMGAVRVASRTLEMRDELLDMSAGGRDGEKGAKYPTFKKSLMKRYREC</sequence>
<dbReference type="VEuPathDB" id="VectorBase:LOC119170029"/>
<organism evidence="3 4">
    <name type="scientific">Rhipicephalus microplus</name>
    <name type="common">Cattle tick</name>
    <name type="synonym">Boophilus microplus</name>
    <dbReference type="NCBI Taxonomy" id="6941"/>
    <lineage>
        <taxon>Eukaryota</taxon>
        <taxon>Metazoa</taxon>
        <taxon>Ecdysozoa</taxon>
        <taxon>Arthropoda</taxon>
        <taxon>Chelicerata</taxon>
        <taxon>Arachnida</taxon>
        <taxon>Acari</taxon>
        <taxon>Parasitiformes</taxon>
        <taxon>Ixodida</taxon>
        <taxon>Ixodoidea</taxon>
        <taxon>Ixodidae</taxon>
        <taxon>Rhipicephalinae</taxon>
        <taxon>Rhipicephalus</taxon>
        <taxon>Boophilus</taxon>
    </lineage>
</organism>
<name>A0A9J6DVF5_RHIMP</name>
<keyword evidence="2" id="KW-1133">Transmembrane helix</keyword>
<dbReference type="EMBL" id="JABSTU010000007">
    <property type="protein sequence ID" value="KAH8025688.1"/>
    <property type="molecule type" value="Genomic_DNA"/>
</dbReference>
<feature type="transmembrane region" description="Helical" evidence="2">
    <location>
        <begin position="120"/>
        <end position="141"/>
    </location>
</feature>
<protein>
    <submittedName>
        <fullName evidence="3">Uncharacterized protein</fullName>
    </submittedName>
</protein>
<reference evidence="3" key="2">
    <citation type="submission" date="2021-09" db="EMBL/GenBank/DDBJ databases">
        <authorList>
            <person name="Jia N."/>
            <person name="Wang J."/>
            <person name="Shi W."/>
            <person name="Du L."/>
            <person name="Sun Y."/>
            <person name="Zhan W."/>
            <person name="Jiang J."/>
            <person name="Wang Q."/>
            <person name="Zhang B."/>
            <person name="Ji P."/>
            <person name="Sakyi L.B."/>
            <person name="Cui X."/>
            <person name="Yuan T."/>
            <person name="Jiang B."/>
            <person name="Yang W."/>
            <person name="Lam T.T.-Y."/>
            <person name="Chang Q."/>
            <person name="Ding S."/>
            <person name="Wang X."/>
            <person name="Zhu J."/>
            <person name="Ruan X."/>
            <person name="Zhao L."/>
            <person name="Wei J."/>
            <person name="Que T."/>
            <person name="Du C."/>
            <person name="Cheng J."/>
            <person name="Dai P."/>
            <person name="Han X."/>
            <person name="Huang E."/>
            <person name="Gao Y."/>
            <person name="Liu J."/>
            <person name="Shao H."/>
            <person name="Ye R."/>
            <person name="Li L."/>
            <person name="Wei W."/>
            <person name="Wang X."/>
            <person name="Wang C."/>
            <person name="Huo Q."/>
            <person name="Li W."/>
            <person name="Guo W."/>
            <person name="Chen H."/>
            <person name="Chen S."/>
            <person name="Zhou L."/>
            <person name="Zhou L."/>
            <person name="Ni X."/>
            <person name="Tian J."/>
            <person name="Zhou Y."/>
            <person name="Sheng Y."/>
            <person name="Liu T."/>
            <person name="Pan Y."/>
            <person name="Xia L."/>
            <person name="Li J."/>
            <person name="Zhao F."/>
            <person name="Cao W."/>
        </authorList>
    </citation>
    <scope>NUCLEOTIDE SEQUENCE</scope>
    <source>
        <strain evidence="3">Rmic-2018</strain>
        <tissue evidence="3">Larvae</tissue>
    </source>
</reference>
<accession>A0A9J6DVF5</accession>
<comment type="caution">
    <text evidence="3">The sequence shown here is derived from an EMBL/GenBank/DDBJ whole genome shotgun (WGS) entry which is preliminary data.</text>
</comment>
<dbReference type="Proteomes" id="UP000821866">
    <property type="component" value="Unassembled WGS sequence"/>
</dbReference>
<keyword evidence="2" id="KW-0472">Membrane</keyword>
<keyword evidence="4" id="KW-1185">Reference proteome</keyword>